<dbReference type="PROSITE" id="PS50977">
    <property type="entry name" value="HTH_TETR_2"/>
    <property type="match status" value="1"/>
</dbReference>
<keyword evidence="1" id="KW-0805">Transcription regulation</keyword>
<sequence length="196" mass="21256">MARRNTLQPKDWIVAATRALAEGGVDAVSVEGIAKQLGASKGSFYWHFADRPALLEAMFDLWEREGTADLIERARAVADPVERLRGLTRDTLDAETNGVDVARTEAAIRAWASRDPAIGKRFAKVEDDRTAFLAHQIAALGYDPATALQMSKLMHLTVIGLFAARASGSAVAEDDVLTFIVERLIAEAPGKDRKPG</sequence>
<name>A0A5D4GUM7_9HYPH</name>
<evidence type="ECO:0000256" key="2">
    <source>
        <dbReference type="ARBA" id="ARBA00023125"/>
    </source>
</evidence>
<dbReference type="InterPro" id="IPR050109">
    <property type="entry name" value="HTH-type_TetR-like_transc_reg"/>
</dbReference>
<dbReference type="EMBL" id="VSZS01000063">
    <property type="protein sequence ID" value="TYR31834.1"/>
    <property type="molecule type" value="Genomic_DNA"/>
</dbReference>
<dbReference type="PANTHER" id="PTHR30055">
    <property type="entry name" value="HTH-TYPE TRANSCRIPTIONAL REGULATOR RUTR"/>
    <property type="match status" value="1"/>
</dbReference>
<dbReference type="GO" id="GO:0003700">
    <property type="term" value="F:DNA-binding transcription factor activity"/>
    <property type="evidence" value="ECO:0007669"/>
    <property type="project" value="TreeGrafter"/>
</dbReference>
<protein>
    <submittedName>
        <fullName evidence="6">TetR/AcrR family transcriptional regulator</fullName>
    </submittedName>
</protein>
<reference evidence="6 7" key="1">
    <citation type="submission" date="2019-08" db="EMBL/GenBank/DDBJ databases">
        <authorList>
            <person name="Seo Y.L."/>
        </authorList>
    </citation>
    <scope>NUCLEOTIDE SEQUENCE [LARGE SCALE GENOMIC DNA]</scope>
    <source>
        <strain evidence="6 7">MaA-C15</strain>
    </source>
</reference>
<accession>A0A5D4GUM7</accession>
<evidence type="ECO:0000313" key="7">
    <source>
        <dbReference type="Proteomes" id="UP000323258"/>
    </source>
</evidence>
<evidence type="ECO:0000256" key="3">
    <source>
        <dbReference type="ARBA" id="ARBA00023163"/>
    </source>
</evidence>
<dbReference type="Proteomes" id="UP000323258">
    <property type="component" value="Unassembled WGS sequence"/>
</dbReference>
<dbReference type="GO" id="GO:0000976">
    <property type="term" value="F:transcription cis-regulatory region binding"/>
    <property type="evidence" value="ECO:0007669"/>
    <property type="project" value="TreeGrafter"/>
</dbReference>
<feature type="domain" description="HTH tetR-type" evidence="5">
    <location>
        <begin position="6"/>
        <end position="66"/>
    </location>
</feature>
<dbReference type="RefSeq" id="WP_148914991.1">
    <property type="nucleotide sequence ID" value="NZ_VSZS01000063.1"/>
</dbReference>
<dbReference type="InterPro" id="IPR009057">
    <property type="entry name" value="Homeodomain-like_sf"/>
</dbReference>
<organism evidence="6 7">
    <name type="scientific">Neoaquamicrobium microcysteis</name>
    <dbReference type="NCBI Taxonomy" id="2682781"/>
    <lineage>
        <taxon>Bacteria</taxon>
        <taxon>Pseudomonadati</taxon>
        <taxon>Pseudomonadota</taxon>
        <taxon>Alphaproteobacteria</taxon>
        <taxon>Hyphomicrobiales</taxon>
        <taxon>Phyllobacteriaceae</taxon>
        <taxon>Neoaquamicrobium</taxon>
    </lineage>
</organism>
<keyword evidence="3" id="KW-0804">Transcription</keyword>
<evidence type="ECO:0000259" key="5">
    <source>
        <dbReference type="PROSITE" id="PS50977"/>
    </source>
</evidence>
<evidence type="ECO:0000313" key="6">
    <source>
        <dbReference type="EMBL" id="TYR31834.1"/>
    </source>
</evidence>
<dbReference type="AlphaFoldDB" id="A0A5D4GUM7"/>
<dbReference type="PANTHER" id="PTHR30055:SF234">
    <property type="entry name" value="HTH-TYPE TRANSCRIPTIONAL REGULATOR BETI"/>
    <property type="match status" value="1"/>
</dbReference>
<reference evidence="6 7" key="2">
    <citation type="submission" date="2019-09" db="EMBL/GenBank/DDBJ databases">
        <title>Mesorhizobium sp. MaA-C15 isolated from Microcystis aeruginosa.</title>
        <authorList>
            <person name="Jeong S.E."/>
            <person name="Jin H.M."/>
            <person name="Jeon C.O."/>
        </authorList>
    </citation>
    <scope>NUCLEOTIDE SEQUENCE [LARGE SCALE GENOMIC DNA]</scope>
    <source>
        <strain evidence="6 7">MaA-C15</strain>
    </source>
</reference>
<dbReference type="Gene3D" id="1.10.357.10">
    <property type="entry name" value="Tetracycline Repressor, domain 2"/>
    <property type="match status" value="1"/>
</dbReference>
<keyword evidence="7" id="KW-1185">Reference proteome</keyword>
<dbReference type="OrthoDB" id="3218408at2"/>
<proteinExistence type="predicted"/>
<dbReference type="PRINTS" id="PR00455">
    <property type="entry name" value="HTHTETR"/>
</dbReference>
<evidence type="ECO:0000256" key="1">
    <source>
        <dbReference type="ARBA" id="ARBA00023015"/>
    </source>
</evidence>
<dbReference type="InterPro" id="IPR001647">
    <property type="entry name" value="HTH_TetR"/>
</dbReference>
<dbReference type="SUPFAM" id="SSF46689">
    <property type="entry name" value="Homeodomain-like"/>
    <property type="match status" value="1"/>
</dbReference>
<gene>
    <name evidence="6" type="ORF">FY036_12070</name>
</gene>
<comment type="caution">
    <text evidence="6">The sequence shown here is derived from an EMBL/GenBank/DDBJ whole genome shotgun (WGS) entry which is preliminary data.</text>
</comment>
<evidence type="ECO:0000256" key="4">
    <source>
        <dbReference type="PROSITE-ProRule" id="PRU00335"/>
    </source>
</evidence>
<feature type="DNA-binding region" description="H-T-H motif" evidence="4">
    <location>
        <begin position="29"/>
        <end position="48"/>
    </location>
</feature>
<keyword evidence="2 4" id="KW-0238">DNA-binding</keyword>
<dbReference type="Pfam" id="PF00440">
    <property type="entry name" value="TetR_N"/>
    <property type="match status" value="1"/>
</dbReference>